<dbReference type="PATRIC" id="fig|927665.4.peg.3151"/>
<evidence type="ECO:0000313" key="1">
    <source>
        <dbReference type="EMBL" id="KKB53523.1"/>
    </source>
</evidence>
<dbReference type="HOGENOM" id="CLU_055766_0_0_10"/>
<dbReference type="RefSeq" id="WP_046146745.1">
    <property type="nucleotide sequence ID" value="NZ_KQ033913.1"/>
</dbReference>
<name>A0A0F5J705_9BACT</name>
<dbReference type="AlphaFoldDB" id="A0A0F5J705"/>
<sequence length="417" mass="46780">MKTLPLKSTRLLLPGICFLIANLFVVCSAQAQISDRVFKSDHRIDPEKKGQLSVELDNISFFKDNEYTGSIMKGYSLPGFWIQPKAVFYPLGNIKLELGVHMLRYWGAKKYPSLAYQDIAEWKGDQYQHGFHVLPFFRAQMALSDHVNIVLGDIYGGANHNLIEPLYNPELNLTADPEAGLQLLYDSRRFDLDVWVNWESFIFREDTHQEAFTVGLSGRYKLNDPDARFHFYAPVQGLAQHRGGEIDTIFTNSVQTLMNGAVGVGTVWNTGNPIFRNVNLEFDVAGYYQQAGNLWPYGSGSGFYVRASADIYDFRVKTSYWNSNKFISMFGSPFYGAVSTSDENVSFGGQNMVYLGLEYSKSFGKGFSLGVDVDVYQHLSVDKFGPGAGEVGKSGSATSFSAGIYFRINPSFLIKQF</sequence>
<reference evidence="1 2" key="1">
    <citation type="submission" date="2013-04" db="EMBL/GenBank/DDBJ databases">
        <title>The Genome Sequence of Parabacteroides goldsteinii DSM 19448.</title>
        <authorList>
            <consortium name="The Broad Institute Genomics Platform"/>
            <person name="Earl A."/>
            <person name="Ward D."/>
            <person name="Feldgarden M."/>
            <person name="Gevers D."/>
            <person name="Martens E."/>
            <person name="Sakamoto M."/>
            <person name="Benno Y."/>
            <person name="Song Y."/>
            <person name="Liu C."/>
            <person name="Lee J."/>
            <person name="Bolanos M."/>
            <person name="Vaisanen M.L."/>
            <person name="Finegold S.M."/>
            <person name="Walker B."/>
            <person name="Young S."/>
            <person name="Zeng Q."/>
            <person name="Gargeya S."/>
            <person name="Fitzgerald M."/>
            <person name="Haas B."/>
            <person name="Abouelleil A."/>
            <person name="Allen A.W."/>
            <person name="Alvarado L."/>
            <person name="Arachchi H.M."/>
            <person name="Berlin A.M."/>
            <person name="Chapman S.B."/>
            <person name="Gainer-Dewar J."/>
            <person name="Goldberg J."/>
            <person name="Griggs A."/>
            <person name="Gujja S."/>
            <person name="Hansen M."/>
            <person name="Howarth C."/>
            <person name="Imamovic A."/>
            <person name="Ireland A."/>
            <person name="Larimer J."/>
            <person name="McCowan C."/>
            <person name="Murphy C."/>
            <person name="Pearson M."/>
            <person name="Poon T.W."/>
            <person name="Priest M."/>
            <person name="Roberts A."/>
            <person name="Saif S."/>
            <person name="Shea T."/>
            <person name="Sisk P."/>
            <person name="Sykes S."/>
            <person name="Wortman J."/>
            <person name="Nusbaum C."/>
            <person name="Birren B."/>
        </authorList>
    </citation>
    <scope>NUCLEOTIDE SEQUENCE [LARGE SCALE GENOMIC DNA]</scope>
    <source>
        <strain evidence="1 2">DSM 19448</strain>
    </source>
</reference>
<dbReference type="STRING" id="927665.HMPREF1535_03064"/>
<accession>A0A0F5J705</accession>
<proteinExistence type="predicted"/>
<dbReference type="Proteomes" id="UP000033047">
    <property type="component" value="Unassembled WGS sequence"/>
</dbReference>
<organism evidence="1 2">
    <name type="scientific">Parabacteroides goldsteinii DSM 19448 = WAL 12034</name>
    <dbReference type="NCBI Taxonomy" id="927665"/>
    <lineage>
        <taxon>Bacteria</taxon>
        <taxon>Pseudomonadati</taxon>
        <taxon>Bacteroidota</taxon>
        <taxon>Bacteroidia</taxon>
        <taxon>Bacteroidales</taxon>
        <taxon>Tannerellaceae</taxon>
        <taxon>Parabacteroides</taxon>
    </lineage>
</organism>
<comment type="caution">
    <text evidence="1">The sequence shown here is derived from an EMBL/GenBank/DDBJ whole genome shotgun (WGS) entry which is preliminary data.</text>
</comment>
<protein>
    <submittedName>
        <fullName evidence="1">Uncharacterized protein</fullName>
    </submittedName>
</protein>
<gene>
    <name evidence="1" type="ORF">HMPREF1535_03064</name>
</gene>
<evidence type="ECO:0000313" key="2">
    <source>
        <dbReference type="Proteomes" id="UP000033047"/>
    </source>
</evidence>
<dbReference type="EMBL" id="AQHV01000014">
    <property type="protein sequence ID" value="KKB53523.1"/>
    <property type="molecule type" value="Genomic_DNA"/>
</dbReference>